<dbReference type="EMBL" id="JAGYPF010000004">
    <property type="protein sequence ID" value="MBS4215095.1"/>
    <property type="molecule type" value="Genomic_DNA"/>
</dbReference>
<dbReference type="NCBIfam" id="TIGR00313">
    <property type="entry name" value="cobQ"/>
    <property type="match status" value="1"/>
</dbReference>
<proteinExistence type="inferred from homology"/>
<sequence length="502" mass="55840">MGKAVPLMIQGTHSDAGKSALVTALCRIFVQDGFKTAPFKSQNMALNSYITFDGKEIGRAQGVQAEAAGILATTDMNPILIKPSSSCESQIVVHGKPFKKMKAGEYRQDFFQQGLTLIRDSFEKLSVRYDRIVIEGAGSPAEINLNDRELVNMRVAQIANAPVILVGDIEKGGVFASLVGTLQLLEPEDRNRVIGVIINKFRGDVSLLQPGLTWFEEYTVVPILGVVPFIDNLLIEAEDSVVLNNYTSKFDASKEIDIAVIRHPLISNFTDIDPLFAEKDCHVRFVKAVEDLGEPDLLILPGSKNTIEDMMVLHSTGLANRILDLAQKDTMIVGICGGYQMLGNRIEDPYEVESSHKSVEGLGLIPMQTSMTTHKTTVHSVGMARFGEESILVAGYEIHMGESSFEEECDHFVQLADRREGTITKDKQIIGTYFHGIFNNDLFREVFLNEIRLKKGLEPIKNRASFSQKREEGFDVLAKVVRENIQLDRINKLITDFQKESK</sequence>
<dbReference type="RefSeq" id="WP_213119582.1">
    <property type="nucleotide sequence ID" value="NZ_JAGYPF010000004.1"/>
</dbReference>
<dbReference type="InterPro" id="IPR004459">
    <property type="entry name" value="CobQ_synth"/>
</dbReference>
<dbReference type="PANTHER" id="PTHR21343:SF1">
    <property type="entry name" value="COBYRIC ACID SYNTHASE"/>
    <property type="match status" value="1"/>
</dbReference>
<dbReference type="InterPro" id="IPR047045">
    <property type="entry name" value="CobQ_N"/>
</dbReference>
<dbReference type="Proteomes" id="UP000679749">
    <property type="component" value="Unassembled WGS sequence"/>
</dbReference>
<accession>A0A942U5H9</accession>
<name>A0A942U5H9_9BACI</name>
<dbReference type="NCBIfam" id="NF001989">
    <property type="entry name" value="PRK00784.1"/>
    <property type="match status" value="1"/>
</dbReference>
<dbReference type="PANTHER" id="PTHR21343">
    <property type="entry name" value="DETHIOBIOTIN SYNTHETASE"/>
    <property type="match status" value="1"/>
</dbReference>
<keyword evidence="8" id="KW-1185">Reference proteome</keyword>
<feature type="domain" description="CobB/CobQ-like glutamine amidotransferase" evidence="6">
    <location>
        <begin position="257"/>
        <end position="441"/>
    </location>
</feature>
<evidence type="ECO:0000256" key="1">
    <source>
        <dbReference type="ARBA" id="ARBA00004953"/>
    </source>
</evidence>
<dbReference type="InterPro" id="IPR027417">
    <property type="entry name" value="P-loop_NTPase"/>
</dbReference>
<dbReference type="SUPFAM" id="SSF52540">
    <property type="entry name" value="P-loop containing nucleoside triphosphate hydrolases"/>
    <property type="match status" value="1"/>
</dbReference>
<dbReference type="InterPro" id="IPR002586">
    <property type="entry name" value="CobQ/CobB/MinD/ParA_Nub-bd_dom"/>
</dbReference>
<dbReference type="AlphaFoldDB" id="A0A942U5H9"/>
<dbReference type="InterPro" id="IPR033949">
    <property type="entry name" value="CobQ_GATase1"/>
</dbReference>
<dbReference type="Pfam" id="PF01656">
    <property type="entry name" value="CbiA"/>
    <property type="match status" value="1"/>
</dbReference>
<evidence type="ECO:0000256" key="4">
    <source>
        <dbReference type="HAMAP-Rule" id="MF_00028"/>
    </source>
</evidence>
<keyword evidence="3 4" id="KW-0315">Glutamine amidotransferase</keyword>
<dbReference type="Pfam" id="PF07685">
    <property type="entry name" value="GATase_3"/>
    <property type="match status" value="1"/>
</dbReference>
<evidence type="ECO:0000313" key="8">
    <source>
        <dbReference type="Proteomes" id="UP000679749"/>
    </source>
</evidence>
<reference evidence="7" key="1">
    <citation type="submission" date="2021-05" db="EMBL/GenBank/DDBJ databases">
        <title>Novel Bacillus species.</title>
        <authorList>
            <person name="Liu G."/>
        </authorList>
    </citation>
    <scope>NUCLEOTIDE SEQUENCE</scope>
    <source>
        <strain evidence="7">FJAT-49825</strain>
    </source>
</reference>
<dbReference type="PROSITE" id="PS51274">
    <property type="entry name" value="GATASE_COBBQ"/>
    <property type="match status" value="1"/>
</dbReference>
<evidence type="ECO:0000313" key="7">
    <source>
        <dbReference type="EMBL" id="MBS4215095.1"/>
    </source>
</evidence>
<evidence type="ECO:0000259" key="6">
    <source>
        <dbReference type="Pfam" id="PF07685"/>
    </source>
</evidence>
<dbReference type="HAMAP" id="MF_00028">
    <property type="entry name" value="CobQ"/>
    <property type="match status" value="1"/>
</dbReference>
<evidence type="ECO:0000256" key="3">
    <source>
        <dbReference type="ARBA" id="ARBA00022962"/>
    </source>
</evidence>
<feature type="domain" description="CobQ/CobB/MinD/ParA nucleotide binding" evidence="5">
    <location>
        <begin position="7"/>
        <end position="233"/>
    </location>
</feature>
<dbReference type="CDD" id="cd05389">
    <property type="entry name" value="CobQ_N"/>
    <property type="match status" value="1"/>
</dbReference>
<keyword evidence="2 4" id="KW-0169">Cobalamin biosynthesis</keyword>
<comment type="pathway">
    <text evidence="1 4">Cofactor biosynthesis; adenosylcobalamin biosynthesis.</text>
</comment>
<dbReference type="CDD" id="cd01750">
    <property type="entry name" value="GATase1_CobQ"/>
    <property type="match status" value="1"/>
</dbReference>
<evidence type="ECO:0000259" key="5">
    <source>
        <dbReference type="Pfam" id="PF01656"/>
    </source>
</evidence>
<dbReference type="Gene3D" id="3.40.50.300">
    <property type="entry name" value="P-loop containing nucleotide triphosphate hydrolases"/>
    <property type="match status" value="1"/>
</dbReference>
<dbReference type="Gene3D" id="3.40.50.880">
    <property type="match status" value="1"/>
</dbReference>
<comment type="caution">
    <text evidence="7">The sequence shown here is derived from an EMBL/GenBank/DDBJ whole genome shotgun (WGS) entry which is preliminary data.</text>
</comment>
<evidence type="ECO:0000256" key="2">
    <source>
        <dbReference type="ARBA" id="ARBA00022573"/>
    </source>
</evidence>
<feature type="active site" evidence="4">
    <location>
        <position position="435"/>
    </location>
</feature>
<comment type="function">
    <text evidence="4">Catalyzes amidations at positions B, D, E, and G on adenosylcobyrinic A,C-diamide. NH(2) groups are provided by glutamine, and one molecule of ATP is hydrogenolyzed for each amidation.</text>
</comment>
<protein>
    <recommendedName>
        <fullName evidence="4">Cobyric acid synthase</fullName>
    </recommendedName>
</protein>
<feature type="active site" description="Nucleophile" evidence="4">
    <location>
        <position position="336"/>
    </location>
</feature>
<dbReference type="GO" id="GO:0009236">
    <property type="term" value="P:cobalamin biosynthetic process"/>
    <property type="evidence" value="ECO:0007669"/>
    <property type="project" value="UniProtKB-UniRule"/>
</dbReference>
<comment type="similarity">
    <text evidence="4">Belongs to the CobB/CobQ family. CobQ subfamily.</text>
</comment>
<dbReference type="GO" id="GO:0003824">
    <property type="term" value="F:catalytic activity"/>
    <property type="evidence" value="ECO:0007669"/>
    <property type="project" value="InterPro"/>
</dbReference>
<gene>
    <name evidence="4" type="primary">cobQ</name>
    <name evidence="7" type="ORF">KHA99_21860</name>
</gene>
<dbReference type="SUPFAM" id="SSF52317">
    <property type="entry name" value="Class I glutamine amidotransferase-like"/>
    <property type="match status" value="1"/>
</dbReference>
<dbReference type="GO" id="GO:0015420">
    <property type="term" value="F:ABC-type vitamin B12 transporter activity"/>
    <property type="evidence" value="ECO:0007669"/>
    <property type="project" value="UniProtKB-UniRule"/>
</dbReference>
<organism evidence="7 8">
    <name type="scientific">Neobacillus rhizophilus</name>
    <dbReference type="NCBI Taxonomy" id="2833579"/>
    <lineage>
        <taxon>Bacteria</taxon>
        <taxon>Bacillati</taxon>
        <taxon>Bacillota</taxon>
        <taxon>Bacilli</taxon>
        <taxon>Bacillales</taxon>
        <taxon>Bacillaceae</taxon>
        <taxon>Neobacillus</taxon>
    </lineage>
</organism>
<dbReference type="InterPro" id="IPR011698">
    <property type="entry name" value="GATase_3"/>
</dbReference>
<dbReference type="InterPro" id="IPR029062">
    <property type="entry name" value="Class_I_gatase-like"/>
</dbReference>